<dbReference type="EMBL" id="BPFZ01000001">
    <property type="protein sequence ID" value="GIU66139.1"/>
    <property type="molecule type" value="Genomic_DNA"/>
</dbReference>
<reference evidence="1" key="1">
    <citation type="submission" date="2021-05" db="EMBL/GenBank/DDBJ databases">
        <authorList>
            <person name="Tanabe Y."/>
        </authorList>
    </citation>
    <scope>NUCLEOTIDE SEQUENCE</scope>
    <source>
        <strain evidence="1">BOTRYCO-1</strain>
    </source>
</reference>
<reference evidence="1" key="2">
    <citation type="journal article" date="2023" name="ISME Commun">
        <title>Characterization of a bloom-associated alphaproteobacterial lineage, 'Candidatus Phycosocius': insights into freshwater algal-bacterial interactions.</title>
        <authorList>
            <person name="Tanabe Y."/>
            <person name="Yamaguchi H."/>
            <person name="Yoshida M."/>
            <person name="Kai A."/>
            <person name="Okazaki Y."/>
        </authorList>
    </citation>
    <scope>NUCLEOTIDE SEQUENCE</scope>
    <source>
        <strain evidence="1">BOTRYCO-1</strain>
    </source>
</reference>
<dbReference type="Proteomes" id="UP001161064">
    <property type="component" value="Unassembled WGS sequence"/>
</dbReference>
<keyword evidence="2" id="KW-1185">Reference proteome</keyword>
<protein>
    <submittedName>
        <fullName evidence="1">Uncharacterized protein</fullName>
    </submittedName>
</protein>
<evidence type="ECO:0000313" key="1">
    <source>
        <dbReference type="EMBL" id="GIU66139.1"/>
    </source>
</evidence>
<dbReference type="RefSeq" id="WP_284358607.1">
    <property type="nucleotide sequence ID" value="NZ_BPFZ01000001.1"/>
</dbReference>
<accession>A0ABQ4PT13</accession>
<gene>
    <name evidence="1" type="ORF">PsB1_0293</name>
</gene>
<name>A0ABQ4PT13_9PROT</name>
<sequence length="121" mass="13399">MFLNSRRMLRAAIANSSDESSSVSFELNLRKHGITAQALLRDGEFVVQAGSTARREWAGIGTEASGYASCTASFAGRVFWFRKEKPATSPPIMASPARVQLPPFYRLSFLKRWNGASRDEP</sequence>
<comment type="caution">
    <text evidence="1">The sequence shown here is derived from an EMBL/GenBank/DDBJ whole genome shotgun (WGS) entry which is preliminary data.</text>
</comment>
<evidence type="ECO:0000313" key="2">
    <source>
        <dbReference type="Proteomes" id="UP001161064"/>
    </source>
</evidence>
<proteinExistence type="predicted"/>
<organism evidence="1 2">
    <name type="scientific">Candidatus Phycosocius spiralis</name>
    <dbReference type="NCBI Taxonomy" id="2815099"/>
    <lineage>
        <taxon>Bacteria</taxon>
        <taxon>Pseudomonadati</taxon>
        <taxon>Pseudomonadota</taxon>
        <taxon>Alphaproteobacteria</taxon>
        <taxon>Caulobacterales</taxon>
        <taxon>Caulobacterales incertae sedis</taxon>
        <taxon>Candidatus Phycosocius</taxon>
    </lineage>
</organism>